<dbReference type="EMBL" id="KZ992649">
    <property type="protein sequence ID" value="RKP08005.1"/>
    <property type="molecule type" value="Genomic_DNA"/>
</dbReference>
<gene>
    <name evidence="2" type="ORF">THASP1DRAFT_30188</name>
</gene>
<evidence type="ECO:0000313" key="3">
    <source>
        <dbReference type="Proteomes" id="UP000271241"/>
    </source>
</evidence>
<feature type="transmembrane region" description="Helical" evidence="1">
    <location>
        <begin position="221"/>
        <end position="241"/>
    </location>
</feature>
<feature type="transmembrane region" description="Helical" evidence="1">
    <location>
        <begin position="325"/>
        <end position="346"/>
    </location>
</feature>
<proteinExistence type="predicted"/>
<feature type="transmembrane region" description="Helical" evidence="1">
    <location>
        <begin position="292"/>
        <end position="313"/>
    </location>
</feature>
<feature type="transmembrane region" description="Helical" evidence="1">
    <location>
        <begin position="444"/>
        <end position="464"/>
    </location>
</feature>
<dbReference type="AlphaFoldDB" id="A0A4P9XPQ9"/>
<feature type="transmembrane region" description="Helical" evidence="1">
    <location>
        <begin position="412"/>
        <end position="432"/>
    </location>
</feature>
<protein>
    <submittedName>
        <fullName evidence="2">Uncharacterized protein</fullName>
    </submittedName>
</protein>
<accession>A0A4P9XPQ9</accession>
<keyword evidence="1" id="KW-0812">Transmembrane</keyword>
<reference evidence="3" key="1">
    <citation type="journal article" date="2018" name="Nat. Microbiol.">
        <title>Leveraging single-cell genomics to expand the fungal tree of life.</title>
        <authorList>
            <person name="Ahrendt S.R."/>
            <person name="Quandt C.A."/>
            <person name="Ciobanu D."/>
            <person name="Clum A."/>
            <person name="Salamov A."/>
            <person name="Andreopoulos B."/>
            <person name="Cheng J.F."/>
            <person name="Woyke T."/>
            <person name="Pelin A."/>
            <person name="Henrissat B."/>
            <person name="Reynolds N.K."/>
            <person name="Benny G.L."/>
            <person name="Smith M.E."/>
            <person name="James T.Y."/>
            <person name="Grigoriev I.V."/>
        </authorList>
    </citation>
    <scope>NUCLEOTIDE SEQUENCE [LARGE SCALE GENOMIC DNA]</scope>
    <source>
        <strain evidence="3">RSA 1356</strain>
    </source>
</reference>
<organism evidence="2 3">
    <name type="scientific">Thamnocephalis sphaerospora</name>
    <dbReference type="NCBI Taxonomy" id="78915"/>
    <lineage>
        <taxon>Eukaryota</taxon>
        <taxon>Fungi</taxon>
        <taxon>Fungi incertae sedis</taxon>
        <taxon>Zoopagomycota</taxon>
        <taxon>Zoopagomycotina</taxon>
        <taxon>Zoopagomycetes</taxon>
        <taxon>Zoopagales</taxon>
        <taxon>Sigmoideomycetaceae</taxon>
        <taxon>Thamnocephalis</taxon>
    </lineage>
</organism>
<dbReference type="Proteomes" id="UP000271241">
    <property type="component" value="Unassembled WGS sequence"/>
</dbReference>
<evidence type="ECO:0000313" key="2">
    <source>
        <dbReference type="EMBL" id="RKP08005.1"/>
    </source>
</evidence>
<sequence>MALTYATHNYFLQETAYPKLSGSPVTRIRFAREHGDGDEISAPVHNDDCRVNHEEPLASNGAAAASSAILSKDRIPVMMWPEAVFAGCKTYAHAITAISKSSFYSGGGNASPPSKPPLVLLAMVAPSTNFSGAPFSEPYMSFSFSIPDGEPPLPTVMLALAENDPFWPTMAADLPASVLANAGDVRLIRQSVDSPARGIILDASTPVIGSLTPADGVWNDVFLALGSYAIHWILFVLYFFLSFYGCMQLARMIRVRRFKWCMLNFVFLLVLLATIGYLPWVLIDEATLSSHLLGQSTSTLVTLAFFTMLYQWVKLLPAFLPKRHFLLYRIMIIFNGMVGIAASWAHTVIHVATGGQTDALDMARRVLVALSVSTLLFVGVGFAYYSYIFLIRWDSYATNTPLKLRLLQLNKLGSLAFAGFFCASIGNAISVFPAPKQEPRAWLGARLMVCISALLLSTSLVLLLGAEMTSGMPATETASANDNTTRSWLDTVVSRNTSASRERRKPFWLYPIWCWRNRSRSRQNTRQWRMIRNSATLNGNPEDSRLPCFCSLNATSCMAQPTPAAIAANHLRSYNAMESGVISRHLGGVLGTGQAANVNSAELAFLQPMNDNLEQTPESHKDSEKCPHCGRLPSQQVAGLSHDMSITEVWLRILRRDVSTPCASSNH</sequence>
<feature type="transmembrane region" description="Helical" evidence="1">
    <location>
        <begin position="366"/>
        <end position="391"/>
    </location>
</feature>
<name>A0A4P9XPQ9_9FUNG</name>
<keyword evidence="1" id="KW-0472">Membrane</keyword>
<keyword evidence="3" id="KW-1185">Reference proteome</keyword>
<keyword evidence="1" id="KW-1133">Transmembrane helix</keyword>
<feature type="transmembrane region" description="Helical" evidence="1">
    <location>
        <begin position="262"/>
        <end position="280"/>
    </location>
</feature>
<evidence type="ECO:0000256" key="1">
    <source>
        <dbReference type="SAM" id="Phobius"/>
    </source>
</evidence>